<reference evidence="2" key="1">
    <citation type="journal article" date="2011" name="Nature">
        <title>Genome sequence and analysis of the tuber crop potato.</title>
        <authorList>
            <consortium name="The Potato Genome Sequencing Consortium"/>
        </authorList>
    </citation>
    <scope>NUCLEOTIDE SEQUENCE [LARGE SCALE GENOMIC DNA]</scope>
    <source>
        <strain evidence="2">cv. DM1-3 516 R44</strain>
    </source>
</reference>
<dbReference type="Gramene" id="PGSC0003DMT400087742">
    <property type="protein sequence ID" value="PGSC0003DMT400087742"/>
    <property type="gene ID" value="PGSC0003DMG400037313"/>
</dbReference>
<protein>
    <submittedName>
        <fullName evidence="1">Uncharacterized protein</fullName>
    </submittedName>
</protein>
<keyword evidence="2" id="KW-1185">Reference proteome</keyword>
<dbReference type="EnsemblPlants" id="PGSC0003DMT400087742">
    <property type="protein sequence ID" value="PGSC0003DMT400087742"/>
    <property type="gene ID" value="PGSC0003DMG400037313"/>
</dbReference>
<sequence>MKPFGTSSLQNRPKLRAKNKKICAAADHSVLLVRIADQLGDLPRGVVHRRLAPFFSIVVLWVIGRHGTASRNFSAMRRLAPTRQVDPAILRPSFLRSFHFFLRCSVHAFLQTSNT</sequence>
<reference evidence="1" key="2">
    <citation type="submission" date="2015-06" db="UniProtKB">
        <authorList>
            <consortium name="EnsemblPlants"/>
        </authorList>
    </citation>
    <scope>IDENTIFICATION</scope>
    <source>
        <strain evidence="1">DM1-3 516 R44</strain>
    </source>
</reference>
<evidence type="ECO:0000313" key="2">
    <source>
        <dbReference type="Proteomes" id="UP000011115"/>
    </source>
</evidence>
<dbReference type="HOGENOM" id="CLU_129007_0_1_1"/>
<name>M1DEG3_SOLTU</name>
<dbReference type="PaxDb" id="4113-PGSC0003DMT400087742"/>
<evidence type="ECO:0000313" key="1">
    <source>
        <dbReference type="EnsemblPlants" id="PGSC0003DMT400087742"/>
    </source>
</evidence>
<dbReference type="InParanoid" id="M1DEG3"/>
<dbReference type="Proteomes" id="UP000011115">
    <property type="component" value="Unassembled WGS sequence"/>
</dbReference>
<accession>M1DEG3</accession>
<organism evidence="1 2">
    <name type="scientific">Solanum tuberosum</name>
    <name type="common">Potato</name>
    <dbReference type="NCBI Taxonomy" id="4113"/>
    <lineage>
        <taxon>Eukaryota</taxon>
        <taxon>Viridiplantae</taxon>
        <taxon>Streptophyta</taxon>
        <taxon>Embryophyta</taxon>
        <taxon>Tracheophyta</taxon>
        <taxon>Spermatophyta</taxon>
        <taxon>Magnoliopsida</taxon>
        <taxon>eudicotyledons</taxon>
        <taxon>Gunneridae</taxon>
        <taxon>Pentapetalae</taxon>
        <taxon>asterids</taxon>
        <taxon>lamiids</taxon>
        <taxon>Solanales</taxon>
        <taxon>Solanaceae</taxon>
        <taxon>Solanoideae</taxon>
        <taxon>Solaneae</taxon>
        <taxon>Solanum</taxon>
    </lineage>
</organism>
<proteinExistence type="predicted"/>
<dbReference type="AlphaFoldDB" id="M1DEG3"/>